<reference evidence="10 11" key="1">
    <citation type="submission" date="2021-01" db="EMBL/GenBank/DDBJ databases">
        <title>Sequencing the genomes of 1000 actinobacteria strains.</title>
        <authorList>
            <person name="Klenk H.-P."/>
        </authorList>
    </citation>
    <scope>NUCLEOTIDE SEQUENCE [LARGE SCALE GENOMIC DNA]</scope>
    <source>
        <strain evidence="10 11">DSM 18239</strain>
    </source>
</reference>
<evidence type="ECO:0000256" key="4">
    <source>
        <dbReference type="ARBA" id="ARBA00022692"/>
    </source>
</evidence>
<keyword evidence="2 7" id="KW-0813">Transport</keyword>
<feature type="transmembrane region" description="Helical" evidence="7">
    <location>
        <begin position="152"/>
        <end position="174"/>
    </location>
</feature>
<accession>A0ABS2M9V5</accession>
<evidence type="ECO:0000256" key="8">
    <source>
        <dbReference type="SAM" id="MobiDB-lite"/>
    </source>
</evidence>
<feature type="transmembrane region" description="Helical" evidence="7">
    <location>
        <begin position="283"/>
        <end position="305"/>
    </location>
</feature>
<protein>
    <submittedName>
        <fullName evidence="10">Sorbitol/mannitol transport system permease protein</fullName>
    </submittedName>
</protein>
<keyword evidence="6 7" id="KW-0472">Membrane</keyword>
<keyword evidence="3" id="KW-1003">Cell membrane</keyword>
<dbReference type="CDD" id="cd06261">
    <property type="entry name" value="TM_PBP2"/>
    <property type="match status" value="1"/>
</dbReference>
<evidence type="ECO:0000256" key="7">
    <source>
        <dbReference type="RuleBase" id="RU363032"/>
    </source>
</evidence>
<dbReference type="InterPro" id="IPR000515">
    <property type="entry name" value="MetI-like"/>
</dbReference>
<feature type="region of interest" description="Disordered" evidence="8">
    <location>
        <begin position="1"/>
        <end position="52"/>
    </location>
</feature>
<sequence length="319" mass="34228">MSTRTPDQSTGTRHPADPLDAHGADPGDVAQGIAPPPAQKRRRRRSSSGDGDRAGWRWATLAWVLTLLFVAPVFWMILTSFHQESDAATSPPSLFAPLSFDNYAAVFDRGASTFLINSAIASGVSTLLVLILAVPAAYALSIRPVEKWTDVMFFFLSTKFLPPIAALLPVYLIVKQIGGLDNIYTLVLLYTAMNMPIAVWMMQSFLAEIPPEILEAAQVDGAGFLRTVWSIVTPMASPGLAATALICFIFSWNEFMFAVNLTATVSATSPIFLVGFISSQGLFLAKLCAAATLVSLPVMIAGFAAQDKLVRGLSLGAVK</sequence>
<dbReference type="InterPro" id="IPR050901">
    <property type="entry name" value="BP-dep_ABC_trans_perm"/>
</dbReference>
<evidence type="ECO:0000256" key="6">
    <source>
        <dbReference type="ARBA" id="ARBA00023136"/>
    </source>
</evidence>
<gene>
    <name evidence="10" type="ORF">JOE61_001787</name>
</gene>
<feature type="transmembrane region" description="Helical" evidence="7">
    <location>
        <begin position="227"/>
        <end position="250"/>
    </location>
</feature>
<evidence type="ECO:0000259" key="9">
    <source>
        <dbReference type="PROSITE" id="PS50928"/>
    </source>
</evidence>
<evidence type="ECO:0000256" key="5">
    <source>
        <dbReference type="ARBA" id="ARBA00022989"/>
    </source>
</evidence>
<evidence type="ECO:0000256" key="2">
    <source>
        <dbReference type="ARBA" id="ARBA00022448"/>
    </source>
</evidence>
<evidence type="ECO:0000313" key="11">
    <source>
        <dbReference type="Proteomes" id="UP000732378"/>
    </source>
</evidence>
<evidence type="ECO:0000256" key="3">
    <source>
        <dbReference type="ARBA" id="ARBA00022475"/>
    </source>
</evidence>
<keyword evidence="4 7" id="KW-0812">Transmembrane</keyword>
<name>A0ABS2M9V5_9ACTN</name>
<feature type="compositionally biased region" description="Polar residues" evidence="8">
    <location>
        <begin position="1"/>
        <end position="12"/>
    </location>
</feature>
<keyword evidence="11" id="KW-1185">Reference proteome</keyword>
<evidence type="ECO:0000313" key="10">
    <source>
        <dbReference type="EMBL" id="MBM7507973.1"/>
    </source>
</evidence>
<dbReference type="PANTHER" id="PTHR32243">
    <property type="entry name" value="MALTOSE TRANSPORT SYSTEM PERMEASE-RELATED"/>
    <property type="match status" value="1"/>
</dbReference>
<dbReference type="Pfam" id="PF00528">
    <property type="entry name" value="BPD_transp_1"/>
    <property type="match status" value="1"/>
</dbReference>
<feature type="transmembrane region" description="Helical" evidence="7">
    <location>
        <begin position="119"/>
        <end position="140"/>
    </location>
</feature>
<dbReference type="Proteomes" id="UP000732378">
    <property type="component" value="Unassembled WGS sequence"/>
</dbReference>
<dbReference type="EMBL" id="JAFBBZ010000001">
    <property type="protein sequence ID" value="MBM7507973.1"/>
    <property type="molecule type" value="Genomic_DNA"/>
</dbReference>
<dbReference type="PROSITE" id="PS50928">
    <property type="entry name" value="ABC_TM1"/>
    <property type="match status" value="1"/>
</dbReference>
<dbReference type="SUPFAM" id="SSF161098">
    <property type="entry name" value="MetI-like"/>
    <property type="match status" value="1"/>
</dbReference>
<evidence type="ECO:0000256" key="1">
    <source>
        <dbReference type="ARBA" id="ARBA00004651"/>
    </source>
</evidence>
<dbReference type="RefSeq" id="WP_193669724.1">
    <property type="nucleotide sequence ID" value="NZ_JACDTV010000010.1"/>
</dbReference>
<comment type="similarity">
    <text evidence="7">Belongs to the binding-protein-dependent transport system permease family.</text>
</comment>
<feature type="transmembrane region" description="Helical" evidence="7">
    <location>
        <begin position="257"/>
        <end position="277"/>
    </location>
</feature>
<keyword evidence="5 7" id="KW-1133">Transmembrane helix</keyword>
<dbReference type="Gene3D" id="1.10.3720.10">
    <property type="entry name" value="MetI-like"/>
    <property type="match status" value="1"/>
</dbReference>
<feature type="transmembrane region" description="Helical" evidence="7">
    <location>
        <begin position="186"/>
        <end position="207"/>
    </location>
</feature>
<dbReference type="PANTHER" id="PTHR32243:SF52">
    <property type="entry name" value="ABC TRANSPORTER PERMEASE PROTEIN"/>
    <property type="match status" value="1"/>
</dbReference>
<proteinExistence type="inferred from homology"/>
<feature type="domain" description="ABC transmembrane type-1" evidence="9">
    <location>
        <begin position="115"/>
        <end position="305"/>
    </location>
</feature>
<comment type="subcellular location">
    <subcellularLocation>
        <location evidence="1 7">Cell membrane</location>
        <topology evidence="1 7">Multi-pass membrane protein</topology>
    </subcellularLocation>
</comment>
<comment type="caution">
    <text evidence="10">The sequence shown here is derived from an EMBL/GenBank/DDBJ whole genome shotgun (WGS) entry which is preliminary data.</text>
</comment>
<feature type="transmembrane region" description="Helical" evidence="7">
    <location>
        <begin position="56"/>
        <end position="78"/>
    </location>
</feature>
<feature type="compositionally biased region" description="Basic and acidic residues" evidence="8">
    <location>
        <begin position="14"/>
        <end position="25"/>
    </location>
</feature>
<dbReference type="InterPro" id="IPR035906">
    <property type="entry name" value="MetI-like_sf"/>
</dbReference>
<organism evidence="10 11">
    <name type="scientific">Nocardioides salarius</name>
    <dbReference type="NCBI Taxonomy" id="374513"/>
    <lineage>
        <taxon>Bacteria</taxon>
        <taxon>Bacillati</taxon>
        <taxon>Actinomycetota</taxon>
        <taxon>Actinomycetes</taxon>
        <taxon>Propionibacteriales</taxon>
        <taxon>Nocardioidaceae</taxon>
        <taxon>Nocardioides</taxon>
    </lineage>
</organism>